<name>A0ACC3DM65_9PEZI</name>
<sequence>MTDATNNISVTNDRNQHMTDYDTTARFEPDTSRLYHLAAISTASRDREVSDTMSISPVPLSAHGARQQHDNGTTSLTSPNLASSPTQLTSSYDDNEVSDADSDAAMDVDAPSNPHHTLTSSVTAVSATDGETTHQAVSHEAEDAEIKRLRTEEGMTWAEITRLLNAKRICGGGEPRMTEAGVYARFIRSSAGTGSVEDVGEAKGGVKASTPAKRPLSLGNLGESSSPLVGTPVVPGILPTVSGASGEWTARQDELLLAAFEEGQAGFWEQVAKKLNLVGGGKRSGEECAGRYAEIGR</sequence>
<dbReference type="EMBL" id="JAWDJW010002605">
    <property type="protein sequence ID" value="KAK3077688.1"/>
    <property type="molecule type" value="Genomic_DNA"/>
</dbReference>
<evidence type="ECO:0000313" key="2">
    <source>
        <dbReference type="Proteomes" id="UP001186974"/>
    </source>
</evidence>
<accession>A0ACC3DM65</accession>
<gene>
    <name evidence="1" type="ORF">LTS18_009576</name>
</gene>
<dbReference type="Proteomes" id="UP001186974">
    <property type="component" value="Unassembled WGS sequence"/>
</dbReference>
<evidence type="ECO:0000313" key="1">
    <source>
        <dbReference type="EMBL" id="KAK3077688.1"/>
    </source>
</evidence>
<reference evidence="1" key="1">
    <citation type="submission" date="2024-09" db="EMBL/GenBank/DDBJ databases">
        <title>Black Yeasts Isolated from many extreme environments.</title>
        <authorList>
            <person name="Coleine C."/>
            <person name="Stajich J.E."/>
            <person name="Selbmann L."/>
        </authorList>
    </citation>
    <scope>NUCLEOTIDE SEQUENCE</scope>
    <source>
        <strain evidence="1">CCFEE 5737</strain>
    </source>
</reference>
<protein>
    <submittedName>
        <fullName evidence="1">Uncharacterized protein</fullName>
    </submittedName>
</protein>
<proteinExistence type="predicted"/>
<comment type="caution">
    <text evidence="1">The sequence shown here is derived from an EMBL/GenBank/DDBJ whole genome shotgun (WGS) entry which is preliminary data.</text>
</comment>
<organism evidence="1 2">
    <name type="scientific">Coniosporium uncinatum</name>
    <dbReference type="NCBI Taxonomy" id="93489"/>
    <lineage>
        <taxon>Eukaryota</taxon>
        <taxon>Fungi</taxon>
        <taxon>Dikarya</taxon>
        <taxon>Ascomycota</taxon>
        <taxon>Pezizomycotina</taxon>
        <taxon>Dothideomycetes</taxon>
        <taxon>Dothideomycetes incertae sedis</taxon>
        <taxon>Coniosporium</taxon>
    </lineage>
</organism>
<keyword evidence="2" id="KW-1185">Reference proteome</keyword>